<evidence type="ECO:0000313" key="2">
    <source>
        <dbReference type="Proteomes" id="UP001165740"/>
    </source>
</evidence>
<sequence length="384" mass="44192">MDSSPLTLKYYIIHMELMPKGSEVTQVLRTCPACAKRPPPNKNEAQLEVEYITKRKGNLSSKKLHSCGHDTKVQTELEVLEDYESQMCFHYCNKNLGHEKFYSVRTFTKDKLPIDLQDPEIFECIQWLANLTVKLEIQLDEFDDRNNSKFRTGSGSLYIAESQYESTCPCDECKQSITGPKAEFRYIRVTTAKHVIGNDEAKKTKVWIGFEDDRDKSKIKYLLGHSLVRSDENADRCILECITHDLDLYNWVLNTRSHIRDLERSLKSRYGKNCPNLAVIISHPHGVEKKISFGKITNRYIRTQEDCGPDRQRTSFDHNVPTCKGSSGAVLWILGLERVGYMDHMITDHTHSDGGITENKNSSGEGLEWEFPNIEELEVHNHEK</sequence>
<feature type="region of interest" description="Disordered" evidence="1">
    <location>
        <begin position="350"/>
        <end position="384"/>
    </location>
</feature>
<dbReference type="GeneID" id="106077476"/>
<gene>
    <name evidence="3" type="primary">LOC106077476</name>
</gene>
<dbReference type="AlphaFoldDB" id="A0A9W2YSS3"/>
<proteinExistence type="predicted"/>
<dbReference type="RefSeq" id="XP_055865803.1">
    <property type="nucleotide sequence ID" value="XM_056009828.1"/>
</dbReference>
<dbReference type="OrthoDB" id="6045352at2759"/>
<accession>A0A9W2YSS3</accession>
<keyword evidence="2" id="KW-1185">Reference proteome</keyword>
<organism evidence="2 3">
    <name type="scientific">Biomphalaria glabrata</name>
    <name type="common">Bloodfluke planorb</name>
    <name type="synonym">Freshwater snail</name>
    <dbReference type="NCBI Taxonomy" id="6526"/>
    <lineage>
        <taxon>Eukaryota</taxon>
        <taxon>Metazoa</taxon>
        <taxon>Spiralia</taxon>
        <taxon>Lophotrochozoa</taxon>
        <taxon>Mollusca</taxon>
        <taxon>Gastropoda</taxon>
        <taxon>Heterobranchia</taxon>
        <taxon>Euthyneura</taxon>
        <taxon>Panpulmonata</taxon>
        <taxon>Hygrophila</taxon>
        <taxon>Lymnaeoidea</taxon>
        <taxon>Planorbidae</taxon>
        <taxon>Biomphalaria</taxon>
    </lineage>
</organism>
<protein>
    <submittedName>
        <fullName evidence="3">Uncharacterized protein LOC106077476</fullName>
    </submittedName>
</protein>
<evidence type="ECO:0000313" key="3">
    <source>
        <dbReference type="RefSeq" id="XP_055865803.1"/>
    </source>
</evidence>
<name>A0A9W2YSS3_BIOGL</name>
<reference evidence="3" key="1">
    <citation type="submission" date="2025-08" db="UniProtKB">
        <authorList>
            <consortium name="RefSeq"/>
        </authorList>
    </citation>
    <scope>IDENTIFICATION</scope>
</reference>
<dbReference type="SUPFAM" id="SSF50494">
    <property type="entry name" value="Trypsin-like serine proteases"/>
    <property type="match status" value="1"/>
</dbReference>
<dbReference type="InterPro" id="IPR009003">
    <property type="entry name" value="Peptidase_S1_PA"/>
</dbReference>
<dbReference type="Proteomes" id="UP001165740">
    <property type="component" value="Chromosome 14"/>
</dbReference>
<evidence type="ECO:0000256" key="1">
    <source>
        <dbReference type="SAM" id="MobiDB-lite"/>
    </source>
</evidence>